<name>A0ABX6YUH0_9RHOB</name>
<reference evidence="2 3" key="1">
    <citation type="submission" date="2020-05" db="EMBL/GenBank/DDBJ databases">
        <title>Thioclava electrotropha strain Elox9 finished genome.</title>
        <authorList>
            <person name="Rowe A.R."/>
            <person name="Wilbanks E.G."/>
        </authorList>
    </citation>
    <scope>NUCLEOTIDE SEQUENCE [LARGE SCALE GENOMIC DNA]</scope>
    <source>
        <strain evidence="2 3">Elox9</strain>
    </source>
</reference>
<keyword evidence="3" id="KW-1185">Reference proteome</keyword>
<evidence type="ECO:0000256" key="1">
    <source>
        <dbReference type="SAM" id="MobiDB-lite"/>
    </source>
</evidence>
<dbReference type="Gene3D" id="1.25.40.10">
    <property type="entry name" value="Tetratricopeptide repeat domain"/>
    <property type="match status" value="1"/>
</dbReference>
<sequence length="496" mass="53054">MRLAFKPLSAASPAPTRLGTAPRSGLLKGASPGRAAARAGTLAALIIAGALAACSTNSPEVTTARGTAQLLDLSAPDLAPGLKNGPPSERLPDNSHLGADFMELSFFLESGRALPRFTRFEGPVSITLAGNAPPVAQTELGHLVHRLQSEAGLNVSTEPGNANTISVQFVPKRQMRQEVPNVACFVVPNVESWTDYRNSHGDEASDWAKLTQRQSATVFIPADSTPQEIRDCLHEEVSQALGPVNDLYRLPDTVWNDDNFHTVLTKFDMTILRAYYDPALHTGMSPAEVRAALPAILSKIHPSGGSMRTLPADPTPRAYVKAITTALGQGANDNRRRAAAERATKIATSRGWHDSRAAFAWFAVGRLTMKTDPEKAVAAYKKAGRIYRATPGAEIQAAHIDMQLAAYALGTGRAQEAVSLVNRALASDVSSENASLMATLYMIRAEAYGQLGDATKEHQARLDMQQWARYGFGSDAAVKRRADEVAALANAGARVN</sequence>
<dbReference type="SUPFAM" id="SSF48452">
    <property type="entry name" value="TPR-like"/>
    <property type="match status" value="1"/>
</dbReference>
<evidence type="ECO:0000313" key="3">
    <source>
        <dbReference type="Proteomes" id="UP000192422"/>
    </source>
</evidence>
<evidence type="ECO:0000313" key="2">
    <source>
        <dbReference type="EMBL" id="QPZ91388.1"/>
    </source>
</evidence>
<dbReference type="Pfam" id="PF11150">
    <property type="entry name" value="DUF2927"/>
    <property type="match status" value="1"/>
</dbReference>
<gene>
    <name evidence="2" type="ORF">AKL02_011080</name>
</gene>
<dbReference type="InterPro" id="IPR021323">
    <property type="entry name" value="DUF2927"/>
</dbReference>
<proteinExistence type="predicted"/>
<dbReference type="RefSeq" id="WP_083077080.1">
    <property type="nucleotide sequence ID" value="NZ_CP053562.1"/>
</dbReference>
<protein>
    <submittedName>
        <fullName evidence="2">DUF2927 domain-containing protein</fullName>
    </submittedName>
</protein>
<dbReference type="Proteomes" id="UP000192422">
    <property type="component" value="Chromosome"/>
</dbReference>
<dbReference type="InterPro" id="IPR011990">
    <property type="entry name" value="TPR-like_helical_dom_sf"/>
</dbReference>
<accession>A0ABX6YUH0</accession>
<feature type="region of interest" description="Disordered" evidence="1">
    <location>
        <begin position="1"/>
        <end position="31"/>
    </location>
</feature>
<organism evidence="2 3">
    <name type="scientific">Thioclava electrotropha</name>
    <dbReference type="NCBI Taxonomy" id="1549850"/>
    <lineage>
        <taxon>Bacteria</taxon>
        <taxon>Pseudomonadati</taxon>
        <taxon>Pseudomonadota</taxon>
        <taxon>Alphaproteobacteria</taxon>
        <taxon>Rhodobacterales</taxon>
        <taxon>Paracoccaceae</taxon>
        <taxon>Thioclava</taxon>
    </lineage>
</organism>
<dbReference type="EMBL" id="CP053562">
    <property type="protein sequence ID" value="QPZ91388.1"/>
    <property type="molecule type" value="Genomic_DNA"/>
</dbReference>